<dbReference type="AlphaFoldDB" id="A0A2S9YKM2"/>
<dbReference type="EMBL" id="PVNK01000009">
    <property type="protein sequence ID" value="PRQ05660.1"/>
    <property type="molecule type" value="Genomic_DNA"/>
</dbReference>
<feature type="region of interest" description="Disordered" evidence="1">
    <location>
        <begin position="454"/>
        <end position="473"/>
    </location>
</feature>
<gene>
    <name evidence="2" type="ORF">ENSA5_02040</name>
</gene>
<evidence type="ECO:0000313" key="2">
    <source>
        <dbReference type="EMBL" id="PRQ05660.1"/>
    </source>
</evidence>
<sequence length="473" mass="50560">MIERREPVFGQRRQRLVVDRAAVGGRGRGSPAALAAALAELGLRLADIGAALERLEAVRDVAKHRVVVVVVVRARVVERGEAFSERGGLVGEPGDEAVAVGRRGGLVGVARHRRDLDGDRVGPGLRRDLGRLEVLDRGRGHLAPGLELQGRAAVAEAHVGEITVDRRREQTLEEQGRDGLERLEVVLAGVVDDLDDRPAPVEATQDLDELRREQVVGQLGDRGPVDGEDLVEGGELLEQSTPLVDPAHALHEQALGRLLDDRVAVDVLELDGEAAVGETEEAIDRLLGLQPAHLGVDDRAVPKPDRGVAEVGLEVDRAALARDLDGLKQVDDRHVGEVTRELGPRRVLALELLSLLALHQHAQAGGHLFNVDGLDEVVLDAELEPPDLVFDRLRGGQKDEGDAGPLGVLLDLGAEREPVFAGQAGVRDDQVGLAVLEHEQRLVDVLGGGHREPGLAQADLKHPATAGVAIDKE</sequence>
<keyword evidence="3" id="KW-1185">Reference proteome</keyword>
<evidence type="ECO:0000256" key="1">
    <source>
        <dbReference type="SAM" id="MobiDB-lite"/>
    </source>
</evidence>
<comment type="caution">
    <text evidence="2">The sequence shown here is derived from an EMBL/GenBank/DDBJ whole genome shotgun (WGS) entry which is preliminary data.</text>
</comment>
<proteinExistence type="predicted"/>
<dbReference type="Proteomes" id="UP000237968">
    <property type="component" value="Unassembled WGS sequence"/>
</dbReference>
<evidence type="ECO:0000313" key="3">
    <source>
        <dbReference type="Proteomes" id="UP000237968"/>
    </source>
</evidence>
<name>A0A2S9YKM2_9BACT</name>
<accession>A0A2S9YKM2</accession>
<protein>
    <submittedName>
        <fullName evidence="2">Uncharacterized protein</fullName>
    </submittedName>
</protein>
<reference evidence="2 3" key="1">
    <citation type="submission" date="2018-03" db="EMBL/GenBank/DDBJ databases">
        <title>Draft Genome Sequences of the Obligatory Marine Myxobacteria Enhygromyxa salina SWB005.</title>
        <authorList>
            <person name="Poehlein A."/>
            <person name="Moghaddam J.A."/>
            <person name="Harms H."/>
            <person name="Alanjari M."/>
            <person name="Koenig G.M."/>
            <person name="Daniel R."/>
            <person name="Schaeberle T.F."/>
        </authorList>
    </citation>
    <scope>NUCLEOTIDE SEQUENCE [LARGE SCALE GENOMIC DNA]</scope>
    <source>
        <strain evidence="2 3">SWB005</strain>
    </source>
</reference>
<organism evidence="2 3">
    <name type="scientific">Enhygromyxa salina</name>
    <dbReference type="NCBI Taxonomy" id="215803"/>
    <lineage>
        <taxon>Bacteria</taxon>
        <taxon>Pseudomonadati</taxon>
        <taxon>Myxococcota</taxon>
        <taxon>Polyangia</taxon>
        <taxon>Nannocystales</taxon>
        <taxon>Nannocystaceae</taxon>
        <taxon>Enhygromyxa</taxon>
    </lineage>
</organism>